<feature type="domain" description="C-type lectin" evidence="1">
    <location>
        <begin position="74"/>
        <end position="185"/>
    </location>
</feature>
<protein>
    <recommendedName>
        <fullName evidence="1">C-type lectin domain-containing protein</fullName>
    </recommendedName>
</protein>
<dbReference type="EMBL" id="CAXKWB010020311">
    <property type="protein sequence ID" value="CAL4122522.1"/>
    <property type="molecule type" value="Genomic_DNA"/>
</dbReference>
<dbReference type="SUPFAM" id="SSF56436">
    <property type="entry name" value="C-type lectin-like"/>
    <property type="match status" value="1"/>
</dbReference>
<dbReference type="InterPro" id="IPR001304">
    <property type="entry name" value="C-type_lectin-like"/>
</dbReference>
<comment type="caution">
    <text evidence="2">The sequence shown here is derived from an EMBL/GenBank/DDBJ whole genome shotgun (WGS) entry which is preliminary data.</text>
</comment>
<dbReference type="Proteomes" id="UP001497623">
    <property type="component" value="Unassembled WGS sequence"/>
</dbReference>
<organism evidence="2 3">
    <name type="scientific">Meganyctiphanes norvegica</name>
    <name type="common">Northern krill</name>
    <name type="synonym">Thysanopoda norvegica</name>
    <dbReference type="NCBI Taxonomy" id="48144"/>
    <lineage>
        <taxon>Eukaryota</taxon>
        <taxon>Metazoa</taxon>
        <taxon>Ecdysozoa</taxon>
        <taxon>Arthropoda</taxon>
        <taxon>Crustacea</taxon>
        <taxon>Multicrustacea</taxon>
        <taxon>Malacostraca</taxon>
        <taxon>Eumalacostraca</taxon>
        <taxon>Eucarida</taxon>
        <taxon>Euphausiacea</taxon>
        <taxon>Euphausiidae</taxon>
        <taxon>Meganyctiphanes</taxon>
    </lineage>
</organism>
<evidence type="ECO:0000313" key="2">
    <source>
        <dbReference type="EMBL" id="CAL4122522.1"/>
    </source>
</evidence>
<dbReference type="PROSITE" id="PS50041">
    <property type="entry name" value="C_TYPE_LECTIN_2"/>
    <property type="match status" value="1"/>
</dbReference>
<dbReference type="AlphaFoldDB" id="A0AAV2RBM9"/>
<sequence length="188" mass="21871">MLYTINSNKKSNPLCIISSAKRIEDQLSRLELLTSTIHDDVRDLKLRQNTDRDVVQNLGSSSDSKGLLLIPDMSQKLTWYESWMRCQEMGAEPFIPRTKSDFSVLKTVRFALNEFFWIPASDFAVENHLRWYNGEDASYTPGLEWTEGTHQALNKEERDCVIFGSRHDGVFMWDCNNRYYPMICKKTA</sequence>
<name>A0AAV2RBM9_MEGNR</name>
<evidence type="ECO:0000259" key="1">
    <source>
        <dbReference type="PROSITE" id="PS50041"/>
    </source>
</evidence>
<evidence type="ECO:0000313" key="3">
    <source>
        <dbReference type="Proteomes" id="UP001497623"/>
    </source>
</evidence>
<reference evidence="2 3" key="1">
    <citation type="submission" date="2024-05" db="EMBL/GenBank/DDBJ databases">
        <authorList>
            <person name="Wallberg A."/>
        </authorList>
    </citation>
    <scope>NUCLEOTIDE SEQUENCE [LARGE SCALE GENOMIC DNA]</scope>
</reference>
<accession>A0AAV2RBM9</accession>
<dbReference type="InterPro" id="IPR016186">
    <property type="entry name" value="C-type_lectin-like/link_sf"/>
</dbReference>
<dbReference type="Pfam" id="PF00059">
    <property type="entry name" value="Lectin_C"/>
    <property type="match status" value="1"/>
</dbReference>
<dbReference type="InterPro" id="IPR016187">
    <property type="entry name" value="CTDL_fold"/>
</dbReference>
<dbReference type="CDD" id="cd00037">
    <property type="entry name" value="CLECT"/>
    <property type="match status" value="1"/>
</dbReference>
<proteinExistence type="predicted"/>
<keyword evidence="3" id="KW-1185">Reference proteome</keyword>
<gene>
    <name evidence="2" type="ORF">MNOR_LOCUS23244</name>
</gene>
<dbReference type="Gene3D" id="3.10.100.10">
    <property type="entry name" value="Mannose-Binding Protein A, subunit A"/>
    <property type="match status" value="1"/>
</dbReference>